<organism evidence="1 2">
    <name type="scientific">Hibiscus sabdariffa</name>
    <name type="common">roselle</name>
    <dbReference type="NCBI Taxonomy" id="183260"/>
    <lineage>
        <taxon>Eukaryota</taxon>
        <taxon>Viridiplantae</taxon>
        <taxon>Streptophyta</taxon>
        <taxon>Embryophyta</taxon>
        <taxon>Tracheophyta</taxon>
        <taxon>Spermatophyta</taxon>
        <taxon>Magnoliopsida</taxon>
        <taxon>eudicotyledons</taxon>
        <taxon>Gunneridae</taxon>
        <taxon>Pentapetalae</taxon>
        <taxon>rosids</taxon>
        <taxon>malvids</taxon>
        <taxon>Malvales</taxon>
        <taxon>Malvaceae</taxon>
        <taxon>Malvoideae</taxon>
        <taxon>Hibiscus</taxon>
    </lineage>
</organism>
<accession>A0ABR2ELQ0</accession>
<evidence type="ECO:0000313" key="2">
    <source>
        <dbReference type="Proteomes" id="UP001472677"/>
    </source>
</evidence>
<dbReference type="Proteomes" id="UP001472677">
    <property type="component" value="Unassembled WGS sequence"/>
</dbReference>
<proteinExistence type="predicted"/>
<reference evidence="1 2" key="1">
    <citation type="journal article" date="2024" name="G3 (Bethesda)">
        <title>Genome assembly of Hibiscus sabdariffa L. provides insights into metabolisms of medicinal natural products.</title>
        <authorList>
            <person name="Kim T."/>
        </authorList>
    </citation>
    <scope>NUCLEOTIDE SEQUENCE [LARGE SCALE GENOMIC DNA]</scope>
    <source>
        <strain evidence="1">TK-2024</strain>
        <tissue evidence="1">Old leaves</tissue>
    </source>
</reference>
<evidence type="ECO:0000313" key="1">
    <source>
        <dbReference type="EMBL" id="KAK8562806.1"/>
    </source>
</evidence>
<dbReference type="PIRSF" id="PIRSF031279">
    <property type="entry name" value="UCP031279"/>
    <property type="match status" value="1"/>
</dbReference>
<dbReference type="PANTHER" id="PTHR33526">
    <property type="entry name" value="OS07G0123800 PROTEIN"/>
    <property type="match status" value="1"/>
</dbReference>
<comment type="caution">
    <text evidence="1">The sequence shown here is derived from an EMBL/GenBank/DDBJ whole genome shotgun (WGS) entry which is preliminary data.</text>
</comment>
<gene>
    <name evidence="1" type="ORF">V6N12_010876</name>
</gene>
<name>A0ABR2ELQ0_9ROSI</name>
<dbReference type="EMBL" id="JBBPBM010000012">
    <property type="protein sequence ID" value="KAK8562806.1"/>
    <property type="molecule type" value="Genomic_DNA"/>
</dbReference>
<sequence>MMRSREELQSKFKKYISKPRSKAELQSKLRHYMSKPVRALHKARDFYVKSLEDCAYKVSGHGGLYGCSTAASGVSRLPKSFNVNYSKPNDDEKFMNFLETMSKKRSMESNLREQEEERRHMKDWYGGFSRSYSTNVGLGRIDEDEPCYFEEEDAVYARSRSCAYKRYYHY</sequence>
<keyword evidence="2" id="KW-1185">Reference proteome</keyword>
<dbReference type="InterPro" id="IPR016972">
    <property type="entry name" value="UCP031279"/>
</dbReference>
<protein>
    <submittedName>
        <fullName evidence="1">Uncharacterized protein</fullName>
    </submittedName>
</protein>
<dbReference type="PANTHER" id="PTHR33526:SF21">
    <property type="match status" value="1"/>
</dbReference>